<sequence length="344" mass="36433">MSPADKIKLDSLDETYASIDSAITALNNVQSTDGITIEAEANGTVTNTITLPLATSVYVGLMSGADKAKLDSLDSTVYASKDDVDALIEGIEQIGYVHSPYDVNTTASTVSLAFDTFGLSSITHQPVTGTNSIVISAATSTNAGVMSAADKSKLDSIGDNIPDLTVIDVEDYLTTGSSMPNADIYRIGGVPAQVVQTTYGPSIDDKELYIASRSYNEAGIVFDTLYRFYGKTTTTWTWDGLTHDTSSSSYVKFFQYSIERNNFNVSTTATNATLTIADNTGSTNKVISTTLPVATTSAAGLMSASDKNKLDSLDGGDSDFTEAMYEMMLGGVIQNVHDPTLNTS</sequence>
<accession>A0AAU8B8U5</accession>
<reference evidence="1" key="1">
    <citation type="submission" date="2024-03" db="EMBL/GenBank/DDBJ databases">
        <title>Diverse circular DNA viruses in blood, oral, and fecal samples of captive lemurs.</title>
        <authorList>
            <person name="Paietta E.N."/>
            <person name="Kraberger S."/>
            <person name="Lund M.C."/>
            <person name="Custer J.M."/>
            <person name="Vargas K.M."/>
            <person name="Ehmke E.E."/>
            <person name="Yoder A.D."/>
            <person name="Varsani A."/>
        </authorList>
    </citation>
    <scope>NUCLEOTIDE SEQUENCE</scope>
    <source>
        <strain evidence="1">Duke_30FF_63</strain>
    </source>
</reference>
<protein>
    <submittedName>
        <fullName evidence="1">Receptor binding complex</fullName>
    </submittedName>
</protein>
<name>A0AAU8B8U5_9CAUD</name>
<dbReference type="EMBL" id="PP511876">
    <property type="protein sequence ID" value="XCD08461.1"/>
    <property type="molecule type" value="Genomic_DNA"/>
</dbReference>
<evidence type="ECO:0000313" key="1">
    <source>
        <dbReference type="EMBL" id="XCD08461.1"/>
    </source>
</evidence>
<organism evidence="1">
    <name type="scientific">Dulem virus 42</name>
    <dbReference type="NCBI Taxonomy" id="3145760"/>
    <lineage>
        <taxon>Viruses</taxon>
        <taxon>Duplodnaviria</taxon>
        <taxon>Heunggongvirae</taxon>
        <taxon>Uroviricota</taxon>
        <taxon>Caudoviricetes</taxon>
    </lineage>
</organism>
<proteinExistence type="predicted"/>
<keyword evidence="1" id="KW-0675">Receptor</keyword>